<protein>
    <recommendedName>
        <fullName evidence="4">Class III cytochrome C domain-containing protein</fullName>
    </recommendedName>
</protein>
<name>A0A8D5FFS0_9BACT</name>
<dbReference type="KEGG" id="dbk:DGMP_12010"/>
<keyword evidence="1" id="KW-0472">Membrane</keyword>
<dbReference type="AlphaFoldDB" id="A0A8D5FFS0"/>
<reference evidence="2" key="1">
    <citation type="submission" date="2020-09" db="EMBL/GenBank/DDBJ databases">
        <title>Desulfogranum mesoprofundum gen. nov., sp. nov., a novel mesophilic, sulfate-reducing chemolithoautotroph isolated from a deep-sea hydrothermal vent chimney in the Suiyo Seamount.</title>
        <authorList>
            <person name="Hashimoto Y."/>
            <person name="Nakagawa S."/>
        </authorList>
    </citation>
    <scope>NUCLEOTIDE SEQUENCE</scope>
    <source>
        <strain evidence="2">KT2</strain>
    </source>
</reference>
<dbReference type="Proteomes" id="UP000826725">
    <property type="component" value="Chromosome"/>
</dbReference>
<evidence type="ECO:0000313" key="3">
    <source>
        <dbReference type="Proteomes" id="UP000826725"/>
    </source>
</evidence>
<sequence length="230" mass="25742">MAGDPDMSEKRKRVLHWFFIVFAAGAFVWLIYSEAVLNRPEKLGITSSGMVDMCITCHRDEKLDPAHDPKVIGCSSCHLGNPLAITEEAAHRDMVLNPGDLRHVEKTCSTEGCHPKDVHKVKNSLMATNRGILGTLLYYWGRAKARIRSLRSKNCCKRKKIPLPLIISVNSAPPATSGNRKMIWSVLPIFSEKRVGDVPPAIIQSLGNRVFQLQCPMTVMSLKKRKSIPW</sequence>
<accession>A0A8D5FFS0</accession>
<keyword evidence="1" id="KW-0812">Transmembrane</keyword>
<evidence type="ECO:0008006" key="4">
    <source>
        <dbReference type="Google" id="ProtNLM"/>
    </source>
</evidence>
<organism evidence="2 3">
    <name type="scientific">Desulfomarina profundi</name>
    <dbReference type="NCBI Taxonomy" id="2772557"/>
    <lineage>
        <taxon>Bacteria</taxon>
        <taxon>Pseudomonadati</taxon>
        <taxon>Thermodesulfobacteriota</taxon>
        <taxon>Desulfobulbia</taxon>
        <taxon>Desulfobulbales</taxon>
        <taxon>Desulfobulbaceae</taxon>
        <taxon>Desulfomarina</taxon>
    </lineage>
</organism>
<keyword evidence="3" id="KW-1185">Reference proteome</keyword>
<gene>
    <name evidence="2" type="ORF">DGMP_12010</name>
</gene>
<evidence type="ECO:0000313" key="2">
    <source>
        <dbReference type="EMBL" id="BCL60508.1"/>
    </source>
</evidence>
<feature type="transmembrane region" description="Helical" evidence="1">
    <location>
        <begin position="14"/>
        <end position="32"/>
    </location>
</feature>
<proteinExistence type="predicted"/>
<dbReference type="EMBL" id="AP024086">
    <property type="protein sequence ID" value="BCL60508.1"/>
    <property type="molecule type" value="Genomic_DNA"/>
</dbReference>
<evidence type="ECO:0000256" key="1">
    <source>
        <dbReference type="SAM" id="Phobius"/>
    </source>
</evidence>
<keyword evidence="1" id="KW-1133">Transmembrane helix</keyword>